<proteinExistence type="predicted"/>
<dbReference type="STRING" id="226506.SAMN04488519_106321"/>
<evidence type="ECO:0008006" key="3">
    <source>
        <dbReference type="Google" id="ProtNLM"/>
    </source>
</evidence>
<accession>A0A1I5H6L2</accession>
<name>A0A1I5H6L2_9BACT</name>
<protein>
    <recommendedName>
        <fullName evidence="3">DUF4377 domain-containing protein</fullName>
    </recommendedName>
</protein>
<evidence type="ECO:0000313" key="2">
    <source>
        <dbReference type="Proteomes" id="UP000199564"/>
    </source>
</evidence>
<dbReference type="Proteomes" id="UP000199564">
    <property type="component" value="Unassembled WGS sequence"/>
</dbReference>
<dbReference type="EMBL" id="FOVW01000006">
    <property type="protein sequence ID" value="SFO43948.1"/>
    <property type="molecule type" value="Genomic_DNA"/>
</dbReference>
<sequence>MGNILTFIVEGKVPVWAKLIEMKASKYLCLLLAILFSCAEKETKIIWVYPYPLNSELYPNAEAGIFFLTQDNEEIDYSKWKRQSESFEIKGFKFEEGYFYKLKVEYEVDQPFQKFKLKSILQKQKDWIGSIKGAWQNISIPEQPYFPIFIRIQKLSRTLETYGGCFKGITGMGEVGERKIQLAHTYYRLEADKICLGQSPIQEGGFSFVQSTTYYQLTTEGFLEFFDDKENLLARLQPSE</sequence>
<organism evidence="1 2">
    <name type="scientific">Algoriphagus ornithinivorans</name>
    <dbReference type="NCBI Taxonomy" id="226506"/>
    <lineage>
        <taxon>Bacteria</taxon>
        <taxon>Pseudomonadati</taxon>
        <taxon>Bacteroidota</taxon>
        <taxon>Cytophagia</taxon>
        <taxon>Cytophagales</taxon>
        <taxon>Cyclobacteriaceae</taxon>
        <taxon>Algoriphagus</taxon>
    </lineage>
</organism>
<gene>
    <name evidence="1" type="ORF">SAMN04488519_106321</name>
</gene>
<evidence type="ECO:0000313" key="1">
    <source>
        <dbReference type="EMBL" id="SFO43948.1"/>
    </source>
</evidence>
<reference evidence="2" key="1">
    <citation type="submission" date="2016-10" db="EMBL/GenBank/DDBJ databases">
        <authorList>
            <person name="Varghese N."/>
            <person name="Submissions S."/>
        </authorList>
    </citation>
    <scope>NUCLEOTIDE SEQUENCE [LARGE SCALE GENOMIC DNA]</scope>
    <source>
        <strain evidence="2">DSM 15282</strain>
    </source>
</reference>
<dbReference type="AlphaFoldDB" id="A0A1I5H6L2"/>
<keyword evidence="2" id="KW-1185">Reference proteome</keyword>